<dbReference type="PRINTS" id="PR00147">
    <property type="entry name" value="DNAPHOTLYASE"/>
</dbReference>
<evidence type="ECO:0000313" key="13">
    <source>
        <dbReference type="Proteomes" id="UP000214566"/>
    </source>
</evidence>
<feature type="binding site" evidence="8">
    <location>
        <position position="284"/>
    </location>
    <ligand>
        <name>FAD</name>
        <dbReference type="ChEBI" id="CHEBI:57692"/>
    </ligand>
</feature>
<keyword evidence="5 8" id="KW-0274">FAD</keyword>
<keyword evidence="4 8" id="KW-0285">Flavoprotein</keyword>
<dbReference type="Pfam" id="PF03441">
    <property type="entry name" value="FAD_binding_7"/>
    <property type="match status" value="1"/>
</dbReference>
<dbReference type="GO" id="GO:0009416">
    <property type="term" value="P:response to light stimulus"/>
    <property type="evidence" value="ECO:0007669"/>
    <property type="project" value="TreeGrafter"/>
</dbReference>
<evidence type="ECO:0000256" key="4">
    <source>
        <dbReference type="ARBA" id="ARBA00022630"/>
    </source>
</evidence>
<dbReference type="EMBL" id="FLMQ01000056">
    <property type="protein sequence ID" value="SBP88686.1"/>
    <property type="molecule type" value="Genomic_DNA"/>
</dbReference>
<keyword evidence="6 10" id="KW-0157">Chromophore</keyword>
<dbReference type="PANTHER" id="PTHR11455:SF9">
    <property type="entry name" value="CRYPTOCHROME CIRCADIAN CLOCK 5 ISOFORM X1"/>
    <property type="match status" value="1"/>
</dbReference>
<dbReference type="PROSITE" id="PS00691">
    <property type="entry name" value="DNA_PHOTOLYASES_1_2"/>
    <property type="match status" value="1"/>
</dbReference>
<feature type="binding site" evidence="8">
    <location>
        <position position="237"/>
    </location>
    <ligand>
        <name>FAD</name>
        <dbReference type="ChEBI" id="CHEBI:57692"/>
    </ligand>
</feature>
<evidence type="ECO:0000256" key="7">
    <source>
        <dbReference type="ARBA" id="ARBA00033999"/>
    </source>
</evidence>
<feature type="domain" description="Photolyase/cryptochrome alpha/beta" evidence="11">
    <location>
        <begin position="12"/>
        <end position="145"/>
    </location>
</feature>
<dbReference type="GO" id="GO:0071949">
    <property type="term" value="F:FAD binding"/>
    <property type="evidence" value="ECO:0007669"/>
    <property type="project" value="TreeGrafter"/>
</dbReference>
<dbReference type="RefSeq" id="WP_094160989.1">
    <property type="nucleotide sequence ID" value="NZ_LT592171.1"/>
</dbReference>
<evidence type="ECO:0000256" key="1">
    <source>
        <dbReference type="ARBA" id="ARBA00001932"/>
    </source>
</evidence>
<gene>
    <name evidence="12" type="primary">phrB</name>
    <name evidence="12" type="ORF">THIARS_70306</name>
</gene>
<comment type="cofactor">
    <cofactor evidence="1">
        <name>(6R)-5,10-methylene-5,6,7,8-tetrahydrofolate</name>
        <dbReference type="ChEBI" id="CHEBI:15636"/>
    </cofactor>
</comment>
<evidence type="ECO:0000256" key="9">
    <source>
        <dbReference type="PIRSR" id="PIRSR602081-2"/>
    </source>
</evidence>
<feature type="site" description="Electron transfer via tryptophanyl radical" evidence="9">
    <location>
        <position position="318"/>
    </location>
</feature>
<dbReference type="AlphaFoldDB" id="A0A238D5W2"/>
<dbReference type="Gene3D" id="1.25.40.80">
    <property type="match status" value="1"/>
</dbReference>
<dbReference type="Pfam" id="PF00875">
    <property type="entry name" value="DNA_photolyase"/>
    <property type="match status" value="1"/>
</dbReference>
<dbReference type="Gene3D" id="1.10.579.10">
    <property type="entry name" value="DNA Cyclobutane Dipyrimidine Photolyase, subunit A, domain 3"/>
    <property type="match status" value="1"/>
</dbReference>
<evidence type="ECO:0000313" key="12">
    <source>
        <dbReference type="EMBL" id="SBP88686.1"/>
    </source>
</evidence>
<organism evidence="12 13">
    <name type="scientific">Thiomonas delicata</name>
    <name type="common">Thiomonas cuprina</name>
    <dbReference type="NCBI Taxonomy" id="364030"/>
    <lineage>
        <taxon>Bacteria</taxon>
        <taxon>Pseudomonadati</taxon>
        <taxon>Pseudomonadota</taxon>
        <taxon>Betaproteobacteria</taxon>
        <taxon>Burkholderiales</taxon>
        <taxon>Thiomonas</taxon>
    </lineage>
</organism>
<dbReference type="FunFam" id="1.10.579.10:FF:000003">
    <property type="entry name" value="Deoxyribodipyrimidine photo-lyase"/>
    <property type="match status" value="1"/>
</dbReference>
<evidence type="ECO:0000256" key="2">
    <source>
        <dbReference type="ARBA" id="ARBA00013149"/>
    </source>
</evidence>
<dbReference type="InterPro" id="IPR002081">
    <property type="entry name" value="Cryptochrome/DNA_photolyase_1"/>
</dbReference>
<dbReference type="InterPro" id="IPR006050">
    <property type="entry name" value="DNA_photolyase_N"/>
</dbReference>
<dbReference type="InterPro" id="IPR036134">
    <property type="entry name" value="Crypto/Photolyase_FAD-like_sf"/>
</dbReference>
<dbReference type="InterPro" id="IPR014729">
    <property type="entry name" value="Rossmann-like_a/b/a_fold"/>
</dbReference>
<dbReference type="Gene3D" id="3.40.50.620">
    <property type="entry name" value="HUPs"/>
    <property type="match status" value="1"/>
</dbReference>
<dbReference type="GO" id="GO:0003904">
    <property type="term" value="F:deoxyribodipyrimidine photo-lyase activity"/>
    <property type="evidence" value="ECO:0007669"/>
    <property type="project" value="UniProtKB-EC"/>
</dbReference>
<dbReference type="EC" id="4.1.99.3" evidence="2"/>
<feature type="site" description="Electron transfer via tryptophanyl radical" evidence="9">
    <location>
        <position position="371"/>
    </location>
</feature>
<name>A0A238D5W2_THIDL</name>
<evidence type="ECO:0000256" key="8">
    <source>
        <dbReference type="PIRSR" id="PIRSR602081-1"/>
    </source>
</evidence>
<reference evidence="12 13" key="1">
    <citation type="submission" date="2016-06" db="EMBL/GenBank/DDBJ databases">
        <authorList>
            <person name="Kjaerup R.B."/>
            <person name="Dalgaard T.S."/>
            <person name="Juul-Madsen H.R."/>
        </authorList>
    </citation>
    <scope>NUCLEOTIDE SEQUENCE [LARGE SCALE GENOMIC DNA]</scope>
    <source>
        <strain evidence="12 13">DSM 16361</strain>
    </source>
</reference>
<dbReference type="PANTHER" id="PTHR11455">
    <property type="entry name" value="CRYPTOCHROME"/>
    <property type="match status" value="1"/>
</dbReference>
<dbReference type="GO" id="GO:0003677">
    <property type="term" value="F:DNA binding"/>
    <property type="evidence" value="ECO:0007669"/>
    <property type="project" value="TreeGrafter"/>
</dbReference>
<evidence type="ECO:0000256" key="6">
    <source>
        <dbReference type="ARBA" id="ARBA00022991"/>
    </source>
</evidence>
<dbReference type="PROSITE" id="PS51645">
    <property type="entry name" value="PHR_CRY_ALPHA_BETA"/>
    <property type="match status" value="1"/>
</dbReference>
<dbReference type="InterPro" id="IPR005101">
    <property type="entry name" value="Cryptochr/Photolyase_FAD-bd"/>
</dbReference>
<sequence length="492" mass="55309">MPSHRADPAPFEISLVWLRRDLRLDDHAALHQALRRSRRVALVFVFDPDFLQPLLAQGARADRRLTFIQQSLRELDAVLRRMGSALFVEIGRAVDCIPRLAARLGAQAVFFNRDVEPDTMRRDADVAGVLAAQAVEFHGFWDHMLLEPNALRTGLGKPYSVYTPYKNAWLKRIGAADLAHLDCSALPQQVLPDASAPGLPALHDLGFEPVALPAGLPPGPHGARALFADFMRRIDAYASARDYPAIKGTSYLSVHLRFGTISVRELARHAWQRSLDGSAGAASWLSELIWRDFYIQILHHHPQVVGRAFKPEYDRIRWDDAPELFIAWCDGRTGYPFVDAAMRQLNTTGYMHNRLRMVAASFFTKDLGLDWRLGERYFALKLNDFDLAANNGGWQWAASTGCDAQPWFRIFNPVTQSEKFDPAGRFIRRYVPELAGLPDAAIHAPWLASPQLLRDAGVRLGLDYPLPVIDHAEARARALRRYAVVKEVADDV</sequence>
<feature type="binding site" evidence="8">
    <location>
        <begin position="287"/>
        <end position="294"/>
    </location>
    <ligand>
        <name>FAD</name>
        <dbReference type="ChEBI" id="CHEBI:57692"/>
    </ligand>
</feature>
<evidence type="ECO:0000259" key="11">
    <source>
        <dbReference type="PROSITE" id="PS51645"/>
    </source>
</evidence>
<evidence type="ECO:0000256" key="10">
    <source>
        <dbReference type="RuleBase" id="RU004182"/>
    </source>
</evidence>
<dbReference type="SUPFAM" id="SSF48173">
    <property type="entry name" value="Cryptochrome/photolyase FAD-binding domain"/>
    <property type="match status" value="1"/>
</dbReference>
<feature type="binding site" evidence="8">
    <location>
        <begin position="249"/>
        <end position="253"/>
    </location>
    <ligand>
        <name>FAD</name>
        <dbReference type="ChEBI" id="CHEBI:57692"/>
    </ligand>
</feature>
<comment type="catalytic activity">
    <reaction evidence="7">
        <text>cyclobutadipyrimidine (in DNA) = 2 pyrimidine residues (in DNA).</text>
        <dbReference type="EC" id="4.1.99.3"/>
    </reaction>
</comment>
<keyword evidence="12" id="KW-0456">Lyase</keyword>
<dbReference type="Proteomes" id="UP000214566">
    <property type="component" value="Unassembled WGS sequence"/>
</dbReference>
<comment type="cofactor">
    <cofactor evidence="8">
        <name>FAD</name>
        <dbReference type="ChEBI" id="CHEBI:57692"/>
    </cofactor>
    <text evidence="8">Binds 1 FAD per subunit.</text>
</comment>
<proteinExistence type="inferred from homology"/>
<feature type="site" description="Electron transfer via tryptophanyl radical" evidence="9">
    <location>
        <position position="394"/>
    </location>
</feature>
<evidence type="ECO:0000256" key="3">
    <source>
        <dbReference type="ARBA" id="ARBA00014046"/>
    </source>
</evidence>
<dbReference type="OrthoDB" id="9772484at2"/>
<keyword evidence="13" id="KW-1185">Reference proteome</keyword>
<feature type="binding site" evidence="8">
    <location>
        <begin position="384"/>
        <end position="386"/>
    </location>
    <ligand>
        <name>FAD</name>
        <dbReference type="ChEBI" id="CHEBI:57692"/>
    </ligand>
</feature>
<protein>
    <recommendedName>
        <fullName evidence="3">Deoxyribodipyrimidine photo-lyase</fullName>
        <ecNumber evidence="2">4.1.99.3</ecNumber>
    </recommendedName>
</protein>
<accession>A0A238D5W2</accession>
<dbReference type="InterPro" id="IPR018394">
    <property type="entry name" value="DNA_photolyase_1_CS_C"/>
</dbReference>
<evidence type="ECO:0000256" key="5">
    <source>
        <dbReference type="ARBA" id="ARBA00022827"/>
    </source>
</evidence>
<comment type="similarity">
    <text evidence="10">Belongs to the DNA photolyase family.</text>
</comment>
<dbReference type="InterPro" id="IPR036155">
    <property type="entry name" value="Crypto/Photolyase_N_sf"/>
</dbReference>
<dbReference type="GO" id="GO:0000719">
    <property type="term" value="P:photoreactive repair"/>
    <property type="evidence" value="ECO:0007669"/>
    <property type="project" value="UniProtKB-ARBA"/>
</dbReference>
<dbReference type="SUPFAM" id="SSF52425">
    <property type="entry name" value="Cryptochrome/photolyase, N-terminal domain"/>
    <property type="match status" value="1"/>
</dbReference>